<name>A0AA97FFJ2_9EURY</name>
<keyword evidence="3" id="KW-1185">Reference proteome</keyword>
<protein>
    <submittedName>
        <fullName evidence="2">RNA-directed DNA polymerase</fullName>
    </submittedName>
</protein>
<dbReference type="Pfam" id="PF00078">
    <property type="entry name" value="RVT_1"/>
    <property type="match status" value="1"/>
</dbReference>
<dbReference type="CDD" id="cd01646">
    <property type="entry name" value="RT_Bac_retron_I"/>
    <property type="match status" value="1"/>
</dbReference>
<evidence type="ECO:0000313" key="2">
    <source>
        <dbReference type="EMBL" id="WOF17254.1"/>
    </source>
</evidence>
<dbReference type="GeneID" id="85230802"/>
<dbReference type="InterPro" id="IPR043502">
    <property type="entry name" value="DNA/RNA_pol_sf"/>
</dbReference>
<dbReference type="KEGG" id="mefw:F1737_11490"/>
<keyword evidence="2" id="KW-0695">RNA-directed DNA polymerase</keyword>
<dbReference type="AlphaFoldDB" id="A0AA97FFJ2"/>
<feature type="domain" description="Reverse transcriptase" evidence="1">
    <location>
        <begin position="109"/>
        <end position="277"/>
    </location>
</feature>
<evidence type="ECO:0000313" key="3">
    <source>
        <dbReference type="Proteomes" id="UP001301797"/>
    </source>
</evidence>
<keyword evidence="2" id="KW-0808">Transferase</keyword>
<reference evidence="2 3" key="1">
    <citation type="submission" date="2019-09" db="EMBL/GenBank/DDBJ databases">
        <title>The complete genome of Methanoplanus sp. FWC-SCC4.</title>
        <authorList>
            <person name="Chen S.-C."/>
            <person name="Zhou Y.-Z."/>
            <person name="Lai M.-C."/>
        </authorList>
    </citation>
    <scope>NUCLEOTIDE SEQUENCE [LARGE SCALE GENOMIC DNA]</scope>
    <source>
        <strain evidence="2 3">FWC-SCC4</strain>
    </source>
</reference>
<proteinExistence type="predicted"/>
<gene>
    <name evidence="2" type="ORF">F1737_11490</name>
</gene>
<keyword evidence="2" id="KW-0548">Nucleotidyltransferase</keyword>
<evidence type="ECO:0000259" key="1">
    <source>
        <dbReference type="Pfam" id="PF00078"/>
    </source>
</evidence>
<accession>A0AA97FFJ2</accession>
<dbReference type="EMBL" id="CP043875">
    <property type="protein sequence ID" value="WOF17254.1"/>
    <property type="molecule type" value="Genomic_DNA"/>
</dbReference>
<dbReference type="Proteomes" id="UP001301797">
    <property type="component" value="Chromosome"/>
</dbReference>
<organism evidence="2 3">
    <name type="scientific">Methanochimaera problematica</name>
    <dbReference type="NCBI Taxonomy" id="2609417"/>
    <lineage>
        <taxon>Archaea</taxon>
        <taxon>Methanobacteriati</taxon>
        <taxon>Methanobacteriota</taxon>
        <taxon>Stenosarchaea group</taxon>
        <taxon>Methanomicrobia</taxon>
        <taxon>Methanomicrobiales</taxon>
        <taxon>Methanomicrobiaceae</taxon>
        <taxon>Methanochimaera</taxon>
    </lineage>
</organism>
<dbReference type="InterPro" id="IPR000477">
    <property type="entry name" value="RT_dom"/>
</dbReference>
<dbReference type="RefSeq" id="WP_317136718.1">
    <property type="nucleotide sequence ID" value="NZ_CP043875.1"/>
</dbReference>
<dbReference type="GO" id="GO:0003964">
    <property type="term" value="F:RNA-directed DNA polymerase activity"/>
    <property type="evidence" value="ECO:0007669"/>
    <property type="project" value="UniProtKB-KW"/>
</dbReference>
<dbReference type="SUPFAM" id="SSF56672">
    <property type="entry name" value="DNA/RNA polymerases"/>
    <property type="match status" value="1"/>
</dbReference>
<sequence>MKSTPNLNIDALIRKGYFPDVLPPQFKTSKLADILPENLKSICQLKNKGPYKKEFCSSKCCLHSIPKLKVQRRVMSIPNPFHQIILCNYLEIFWDDINEHFAKSQISLSTPIPDPESKRSFKRNISFRERTIKGILESNDARYCLCTDISRFYPTIYTHTIPWALHGKSVSKQNRHCKKEYYGNCIDKSVRNTKDQQTSGIPVGPDSSHIISEIICTQIDIQLEELLNKNLKGFRCVDDICLFFRERSEAEHALHELHRILHEYELEINPTKTKIVELPRKLQKEWPSEIRLYEFRISHNKGDNHSKKQETDLIDYFSIAFQKAIQHPNDSILKYSLKRINDQEILPENWKLYESLILKSIVAEPMCIPDAIRILHTYSKKPGYQLDADKISATVSEMLLHHCKFSHGYELAWILWLAKVFNITIKNQNVLDSLSKCNDVIVVLTVLDLRKIGLIKGNLDTTEWINFMKKDELYSDHWLIAYEAYVNDWLNPEDNGQYIKDDSFFKILYENNVRFYDSSINKNFYETFISSSVSEY</sequence>